<dbReference type="EC" id="3.5.4.34" evidence="8"/>
<comment type="function">
    <text evidence="6">Specifically deaminates adenosine-37 to inosine in tRNA-Ala.</text>
</comment>
<dbReference type="Pfam" id="PF02137">
    <property type="entry name" value="A_deamin"/>
    <property type="match status" value="1"/>
</dbReference>
<evidence type="ECO:0000313" key="13">
    <source>
        <dbReference type="EMBL" id="PFX23525.1"/>
    </source>
</evidence>
<dbReference type="PANTHER" id="PTHR46516:SF1">
    <property type="entry name" value="TRNA-SPECIFIC ADENOSINE DEAMINASE 1"/>
    <property type="match status" value="1"/>
</dbReference>
<keyword evidence="14" id="KW-1185">Reference proteome</keyword>
<reference evidence="14" key="1">
    <citation type="journal article" date="2017" name="bioRxiv">
        <title>Comparative analysis of the genomes of Stylophora pistillata and Acropora digitifera provides evidence for extensive differences between species of corals.</title>
        <authorList>
            <person name="Voolstra C.R."/>
            <person name="Li Y."/>
            <person name="Liew Y.J."/>
            <person name="Baumgarten S."/>
            <person name="Zoccola D."/>
            <person name="Flot J.-F."/>
            <person name="Tambutte S."/>
            <person name="Allemand D."/>
            <person name="Aranda M."/>
        </authorList>
    </citation>
    <scope>NUCLEOTIDE SEQUENCE [LARGE SCALE GENOMIC DNA]</scope>
</reference>
<evidence type="ECO:0000256" key="6">
    <source>
        <dbReference type="ARBA" id="ARBA00037784"/>
    </source>
</evidence>
<evidence type="ECO:0000256" key="4">
    <source>
        <dbReference type="ARBA" id="ARBA00022833"/>
    </source>
</evidence>
<accession>A0A2B4S4X9</accession>
<keyword evidence="2" id="KW-0479">Metal-binding</keyword>
<comment type="cofactor">
    <cofactor evidence="5">
        <name>1D-myo-inositol hexakisphosphate</name>
        <dbReference type="ChEBI" id="CHEBI:58130"/>
    </cofactor>
</comment>
<evidence type="ECO:0000256" key="11">
    <source>
        <dbReference type="ARBA" id="ARBA00047635"/>
    </source>
</evidence>
<dbReference type="STRING" id="50429.A0A2B4S4X9"/>
<dbReference type="InterPro" id="IPR002466">
    <property type="entry name" value="A_deamin"/>
</dbReference>
<dbReference type="Proteomes" id="UP000225706">
    <property type="component" value="Unassembled WGS sequence"/>
</dbReference>
<evidence type="ECO:0000259" key="12">
    <source>
        <dbReference type="PROSITE" id="PS50141"/>
    </source>
</evidence>
<name>A0A2B4S4X9_STYPI</name>
<sequence length="444" mass="49279">MEVVAMGTGSKCIGRSKMNNQGGDASIFPKAEDDTLVVSGLQRQSLNPGKRKSPSPYGTVTAIDSSKKICLEKKKTIDLRFEILKDTSFLSSTVQKESQEIFPEEGTGICGCDHVSETPAELSLCLSDPQSKCEDLNNFVMNCKEHKENKTETDHVSLCDDEIESSCYVVANVNQTQSNSEQHKDINRTGAKCVPGGDQDPLQPGIRYHTLGVLRTKPGRGDPTLSMSCSDKIMKWNVLGIQGALLSYFITTPVYLSSIVVGMCPYDDTAMKRGIFERALSVFVSFDFYDEFCHHKPKTFQADVQFECSKYKVMERSHCKPSASSTAIIWIKDPFFHEVSVNGLRQGVTKKYLSSPKASIYGKLDTFFPSVCICKASLFETFKALVSSIPVWKLPSSLRQEKITSYHNAKRGASRYKAVRKKFLAAFPTWCLKPDNLSNFTGSG</sequence>
<dbReference type="GO" id="GO:0043829">
    <property type="term" value="F:tRNA-specific adenosine-37 deaminase activity"/>
    <property type="evidence" value="ECO:0007669"/>
    <property type="project" value="UniProtKB-EC"/>
</dbReference>
<evidence type="ECO:0000256" key="9">
    <source>
        <dbReference type="ARBA" id="ARBA00040502"/>
    </source>
</evidence>
<dbReference type="EMBL" id="LSMT01000205">
    <property type="protein sequence ID" value="PFX23525.1"/>
    <property type="molecule type" value="Genomic_DNA"/>
</dbReference>
<comment type="catalytic activity">
    <reaction evidence="11">
        <text>adenosine(37) in tRNA(Ala) + H2O + H(+) = inosine(37) in tRNA(Ala) + NH4(+)</text>
        <dbReference type="Rhea" id="RHEA:50968"/>
        <dbReference type="Rhea" id="RHEA-COMP:12855"/>
        <dbReference type="Rhea" id="RHEA-COMP:12856"/>
        <dbReference type="ChEBI" id="CHEBI:15377"/>
        <dbReference type="ChEBI" id="CHEBI:15378"/>
        <dbReference type="ChEBI" id="CHEBI:28938"/>
        <dbReference type="ChEBI" id="CHEBI:74411"/>
        <dbReference type="ChEBI" id="CHEBI:82852"/>
        <dbReference type="EC" id="3.5.4.34"/>
    </reaction>
</comment>
<evidence type="ECO:0000256" key="10">
    <source>
        <dbReference type="ARBA" id="ARBA00041760"/>
    </source>
</evidence>
<dbReference type="SMART" id="SM00552">
    <property type="entry name" value="ADEAMc"/>
    <property type="match status" value="1"/>
</dbReference>
<feature type="domain" description="A to I editase" evidence="12">
    <location>
        <begin position="221"/>
        <end position="440"/>
    </location>
</feature>
<keyword evidence="3" id="KW-0378">Hydrolase</keyword>
<dbReference type="GO" id="GO:0008033">
    <property type="term" value="P:tRNA processing"/>
    <property type="evidence" value="ECO:0007669"/>
    <property type="project" value="UniProtKB-KW"/>
</dbReference>
<protein>
    <recommendedName>
        <fullName evidence="9">tRNA-specific adenosine deaminase 1</fullName>
        <ecNumber evidence="8">3.5.4.34</ecNumber>
    </recommendedName>
    <alternativeName>
        <fullName evidence="10">tRNA-specific adenosine-37 deaminase</fullName>
    </alternativeName>
</protein>
<proteinExistence type="inferred from homology"/>
<comment type="caution">
    <text evidence="13">The sequence shown here is derived from an EMBL/GenBank/DDBJ whole genome shotgun (WGS) entry which is preliminary data.</text>
</comment>
<dbReference type="GO" id="GO:0046872">
    <property type="term" value="F:metal ion binding"/>
    <property type="evidence" value="ECO:0007669"/>
    <property type="project" value="UniProtKB-KW"/>
</dbReference>
<evidence type="ECO:0000256" key="2">
    <source>
        <dbReference type="ARBA" id="ARBA00022723"/>
    </source>
</evidence>
<organism evidence="13 14">
    <name type="scientific">Stylophora pistillata</name>
    <name type="common">Smooth cauliflower coral</name>
    <dbReference type="NCBI Taxonomy" id="50429"/>
    <lineage>
        <taxon>Eukaryota</taxon>
        <taxon>Metazoa</taxon>
        <taxon>Cnidaria</taxon>
        <taxon>Anthozoa</taxon>
        <taxon>Hexacorallia</taxon>
        <taxon>Scleractinia</taxon>
        <taxon>Astrocoeniina</taxon>
        <taxon>Pocilloporidae</taxon>
        <taxon>Stylophora</taxon>
    </lineage>
</organism>
<evidence type="ECO:0000256" key="8">
    <source>
        <dbReference type="ARBA" id="ARBA00038940"/>
    </source>
</evidence>
<dbReference type="GO" id="GO:0003723">
    <property type="term" value="F:RNA binding"/>
    <property type="evidence" value="ECO:0007669"/>
    <property type="project" value="InterPro"/>
</dbReference>
<evidence type="ECO:0000313" key="14">
    <source>
        <dbReference type="Proteomes" id="UP000225706"/>
    </source>
</evidence>
<keyword evidence="1" id="KW-0819">tRNA processing</keyword>
<dbReference type="PANTHER" id="PTHR46516">
    <property type="entry name" value="TRNA-SPECIFIC ADENOSINE DEAMINASE 1"/>
    <property type="match status" value="1"/>
</dbReference>
<gene>
    <name evidence="13" type="primary">adat1</name>
    <name evidence="13" type="ORF">AWC38_SpisGene11937</name>
</gene>
<dbReference type="PROSITE" id="PS50141">
    <property type="entry name" value="A_DEAMIN_EDITASE"/>
    <property type="match status" value="1"/>
</dbReference>
<evidence type="ECO:0000256" key="1">
    <source>
        <dbReference type="ARBA" id="ARBA00022694"/>
    </source>
</evidence>
<keyword evidence="4" id="KW-0862">Zinc</keyword>
<evidence type="ECO:0000256" key="5">
    <source>
        <dbReference type="ARBA" id="ARBA00037026"/>
    </source>
</evidence>
<comment type="similarity">
    <text evidence="7">Belongs to the ADAT1 family.</text>
</comment>
<evidence type="ECO:0000256" key="3">
    <source>
        <dbReference type="ARBA" id="ARBA00022801"/>
    </source>
</evidence>
<dbReference type="AlphaFoldDB" id="A0A2B4S4X9"/>
<evidence type="ECO:0000256" key="7">
    <source>
        <dbReference type="ARBA" id="ARBA00038326"/>
    </source>
</evidence>
<dbReference type="OrthoDB" id="416253at2759"/>